<evidence type="ECO:0000313" key="5">
    <source>
        <dbReference type="EMBL" id="WEW60196.1"/>
    </source>
</evidence>
<feature type="domain" description="DNA2/NAM7 helicase-like C-terminal" evidence="4">
    <location>
        <begin position="685"/>
        <end position="899"/>
    </location>
</feature>
<sequence>MSEFKPFKIPLRKAAIPIINPDSGFEVHALENGAAINPPKKATPQNIEPARVSAQTTQDTAESGKLRSANGVAAEQEAISNDASTDNSATKPVPSHYSPIICSLNQNHRPSHVAPSNEHTINTSQDTVFSRSSRVGWKPDINASTYIPAYLWAIQQSPAMDKFSQRVKSIDFKAYIRKFAGSRYLNPVSQIRPELQDVQVTVSRHPKNLTPDNYVEYFSECLKLEAFCHFSTLSSLVLFNTTLELIDAQSNLYTLKVPGLRDHTPNLELGDVVIVRQFFPFPQITQKGLEWLSENQKELNGSIAPGFNGIQIYAHVWGVSRAKETVVLRVDGFFPSSKSCNVSFTLSADSYTALWRATQKVNTGASWSPKPIADGSNCGLRDECSWFYHMLFPVNKQCATQRTLPKGLFDRKWNDSQLNYEQQKAIDSVISRNYGNVPFLISGVPGSGKTKTVVECALQLLRCTSDVTPHLLVCAPSNPAADTLAIRLSSHLNPHELFRLNGWNRTFAEVPSQLLPYTYTENEIFSLPDFQVMMEYKVVVTTCKDADMLVQARLTNEDLMKVAYETITTISPSVPMNVEKLLHWTALIVDEAAQATEPLVCVPMTVVSTPLLLNPKPEKKTSLPLFVMAGDEHQLGPRVYNSDTALSVSLFERLFSRPIYADHPLSRRNNGPYKKLTKSMLPMARPAFVNLTRNYRSHSAILAIPSVLFYSDTLIPSKVTPHPRGPVPTWPGWRGRRQWPILFNCNTSQDQVEDVLVHGPGTGVYNATEAKIALRYTQSLLSHSSTINYDAFSHRSDSSPPPKPISQREIAIITPFLAQVGHLRKLFRSHNLHDINIGPIEAFQGLETRFLIICTTRTRADQKFLETDQSRSLGLVGEKQRFNMAITRAKEGVIIIGNPNVLVGTGKDETWRAFLSFCARNGCWTVERDANQSTKSTSEYWFKTFGGREEGSRELNGGFDITNMTYMSRLERGLLHADSLAKMDEEHEIEHNGDSASDIKSRQRRLGSIREDEDSDAAMWTAGLAAEEVLRGALDDEYLG</sequence>
<evidence type="ECO:0000259" key="3">
    <source>
        <dbReference type="Pfam" id="PF13086"/>
    </source>
</evidence>
<dbReference type="Pfam" id="PF13086">
    <property type="entry name" value="AAA_11"/>
    <property type="match status" value="1"/>
</dbReference>
<name>A0AAF0DK22_9EURO</name>
<accession>A0AAF0DK22</accession>
<keyword evidence="5" id="KW-0378">Hydrolase</keyword>
<dbReference type="CDD" id="cd18808">
    <property type="entry name" value="SF1_C_Upf1"/>
    <property type="match status" value="1"/>
</dbReference>
<dbReference type="EMBL" id="CP120629">
    <property type="protein sequence ID" value="WEW60196.1"/>
    <property type="molecule type" value="Genomic_DNA"/>
</dbReference>
<dbReference type="Proteomes" id="UP001219355">
    <property type="component" value="Chromosome 3"/>
</dbReference>
<keyword evidence="1 5" id="KW-0547">Nucleotide-binding</keyword>
<dbReference type="GO" id="GO:0016787">
    <property type="term" value="F:hydrolase activity"/>
    <property type="evidence" value="ECO:0007669"/>
    <property type="project" value="UniProtKB-KW"/>
</dbReference>
<feature type="compositionally biased region" description="Polar residues" evidence="2">
    <location>
        <begin position="78"/>
        <end position="90"/>
    </location>
</feature>
<dbReference type="InterPro" id="IPR027417">
    <property type="entry name" value="P-loop_NTPase"/>
</dbReference>
<dbReference type="Gene3D" id="3.40.50.300">
    <property type="entry name" value="P-loop containing nucleotide triphosphate hydrolases"/>
    <property type="match status" value="2"/>
</dbReference>
<gene>
    <name evidence="5" type="ORF">PRK78_005681</name>
</gene>
<feature type="region of interest" description="Disordered" evidence="2">
    <location>
        <begin position="55"/>
        <end position="93"/>
    </location>
</feature>
<evidence type="ECO:0000256" key="1">
    <source>
        <dbReference type="ARBA" id="ARBA00022806"/>
    </source>
</evidence>
<dbReference type="GO" id="GO:0005829">
    <property type="term" value="C:cytosol"/>
    <property type="evidence" value="ECO:0007669"/>
    <property type="project" value="TreeGrafter"/>
</dbReference>
<dbReference type="InterPro" id="IPR041679">
    <property type="entry name" value="DNA2/NAM7-like_C"/>
</dbReference>
<dbReference type="AlphaFoldDB" id="A0AAF0DK22"/>
<keyword evidence="1 5" id="KW-0067">ATP-binding</keyword>
<proteinExistence type="predicted"/>
<keyword evidence="1 5" id="KW-0347">Helicase</keyword>
<keyword evidence="6" id="KW-1185">Reference proteome</keyword>
<protein>
    <submittedName>
        <fullName evidence="5">DEAD/DEAH box helicase</fullName>
        <ecNumber evidence="5">3.6.4.13</ecNumber>
    </submittedName>
</protein>
<dbReference type="InterPro" id="IPR041677">
    <property type="entry name" value="DNA2/NAM7_AAA_11"/>
</dbReference>
<dbReference type="InterPro" id="IPR047187">
    <property type="entry name" value="SF1_C_Upf1"/>
</dbReference>
<dbReference type="PANTHER" id="PTHR10887:SF322">
    <property type="entry name" value="HELICASE MOV-10"/>
    <property type="match status" value="1"/>
</dbReference>
<evidence type="ECO:0000313" key="6">
    <source>
        <dbReference type="Proteomes" id="UP001219355"/>
    </source>
</evidence>
<dbReference type="GO" id="GO:0035194">
    <property type="term" value="P:regulatory ncRNA-mediated post-transcriptional gene silencing"/>
    <property type="evidence" value="ECO:0007669"/>
    <property type="project" value="TreeGrafter"/>
</dbReference>
<feature type="domain" description="DNA2/NAM7 helicase helicase" evidence="3">
    <location>
        <begin position="417"/>
        <end position="490"/>
    </location>
</feature>
<feature type="compositionally biased region" description="Basic and acidic residues" evidence="2">
    <location>
        <begin position="987"/>
        <end position="1001"/>
    </location>
</feature>
<feature type="region of interest" description="Disordered" evidence="2">
    <location>
        <begin position="987"/>
        <end position="1010"/>
    </location>
</feature>
<dbReference type="PANTHER" id="PTHR10887">
    <property type="entry name" value="DNA2/NAM7 HELICASE FAMILY"/>
    <property type="match status" value="1"/>
</dbReference>
<organism evidence="5 6">
    <name type="scientific">Emydomyces testavorans</name>
    <dbReference type="NCBI Taxonomy" id="2070801"/>
    <lineage>
        <taxon>Eukaryota</taxon>
        <taxon>Fungi</taxon>
        <taxon>Dikarya</taxon>
        <taxon>Ascomycota</taxon>
        <taxon>Pezizomycotina</taxon>
        <taxon>Eurotiomycetes</taxon>
        <taxon>Eurotiomycetidae</taxon>
        <taxon>Onygenales</taxon>
        <taxon>Nannizziopsiaceae</taxon>
        <taxon>Emydomyces</taxon>
    </lineage>
</organism>
<dbReference type="GO" id="GO:0003724">
    <property type="term" value="F:RNA helicase activity"/>
    <property type="evidence" value="ECO:0007669"/>
    <property type="project" value="UniProtKB-EC"/>
</dbReference>
<dbReference type="Pfam" id="PF13087">
    <property type="entry name" value="AAA_12"/>
    <property type="match status" value="1"/>
</dbReference>
<evidence type="ECO:0000259" key="4">
    <source>
        <dbReference type="Pfam" id="PF13087"/>
    </source>
</evidence>
<evidence type="ECO:0000256" key="2">
    <source>
        <dbReference type="SAM" id="MobiDB-lite"/>
    </source>
</evidence>
<dbReference type="EC" id="3.6.4.13" evidence="5"/>
<dbReference type="InterPro" id="IPR045055">
    <property type="entry name" value="DNA2/NAM7-like"/>
</dbReference>
<reference evidence="5" key="1">
    <citation type="submission" date="2023-03" db="EMBL/GenBank/DDBJ databases">
        <title>Emydomyces testavorans Genome Sequence.</title>
        <authorList>
            <person name="Hoyer L."/>
        </authorList>
    </citation>
    <scope>NUCLEOTIDE SEQUENCE</scope>
    <source>
        <strain evidence="5">16-2883</strain>
    </source>
</reference>
<dbReference type="SUPFAM" id="SSF52540">
    <property type="entry name" value="P-loop containing nucleoside triphosphate hydrolases"/>
    <property type="match status" value="1"/>
</dbReference>